<sequence length="170" mass="19197">MLLLMDYSAEGLIMFYCINNNVIFDPINHTLTSSKFYPEKDTKINQPASRCLALLIERKGDIITQDDFMNEVWRKHGMEVTVNTLYQNISILRKTLKRAGIVENIIITVPKKGIMLSARVEEGEEKALMLPATDLVAAGRPPRKRGGLRLLIVLWAALLAVLLTLWLAFA</sequence>
<dbReference type="CDD" id="cd00383">
    <property type="entry name" value="trans_reg_C"/>
    <property type="match status" value="1"/>
</dbReference>
<dbReference type="KEGG" id="pgz:C2E15_02955"/>
<dbReference type="OrthoDB" id="7003224at2"/>
<name>A0A2L0IC25_9GAMM</name>
<evidence type="ECO:0000256" key="2">
    <source>
        <dbReference type="PROSITE-ProRule" id="PRU01091"/>
    </source>
</evidence>
<dbReference type="SUPFAM" id="SSF46894">
    <property type="entry name" value="C-terminal effector domain of the bipartite response regulators"/>
    <property type="match status" value="1"/>
</dbReference>
<keyword evidence="1 2" id="KW-0238">DNA-binding</keyword>
<accession>A0A2L0IC25</accession>
<proteinExistence type="predicted"/>
<dbReference type="GO" id="GO:0003677">
    <property type="term" value="F:DNA binding"/>
    <property type="evidence" value="ECO:0007669"/>
    <property type="project" value="UniProtKB-UniRule"/>
</dbReference>
<evidence type="ECO:0000256" key="1">
    <source>
        <dbReference type="ARBA" id="ARBA00023125"/>
    </source>
</evidence>
<evidence type="ECO:0000313" key="5">
    <source>
        <dbReference type="EMBL" id="AUX92161.1"/>
    </source>
</evidence>
<dbReference type="Proteomes" id="UP000238365">
    <property type="component" value="Chromosome"/>
</dbReference>
<dbReference type="InterPro" id="IPR036388">
    <property type="entry name" value="WH-like_DNA-bd_sf"/>
</dbReference>
<dbReference type="EMBL" id="CP026377">
    <property type="protein sequence ID" value="AUX92161.1"/>
    <property type="molecule type" value="Genomic_DNA"/>
</dbReference>
<dbReference type="Pfam" id="PF00486">
    <property type="entry name" value="Trans_reg_C"/>
    <property type="match status" value="1"/>
</dbReference>
<evidence type="ECO:0000259" key="4">
    <source>
        <dbReference type="PROSITE" id="PS51755"/>
    </source>
</evidence>
<dbReference type="InterPro" id="IPR001867">
    <property type="entry name" value="OmpR/PhoB-type_DNA-bd"/>
</dbReference>
<dbReference type="SMART" id="SM00862">
    <property type="entry name" value="Trans_reg_C"/>
    <property type="match status" value="1"/>
</dbReference>
<organism evidence="5 6">
    <name type="scientific">Mixta gaviniae</name>
    <dbReference type="NCBI Taxonomy" id="665914"/>
    <lineage>
        <taxon>Bacteria</taxon>
        <taxon>Pseudomonadati</taxon>
        <taxon>Pseudomonadota</taxon>
        <taxon>Gammaproteobacteria</taxon>
        <taxon>Enterobacterales</taxon>
        <taxon>Erwiniaceae</taxon>
        <taxon>Mixta</taxon>
    </lineage>
</organism>
<dbReference type="AlphaFoldDB" id="A0A2L0IC25"/>
<keyword evidence="3" id="KW-1133">Transmembrane helix</keyword>
<protein>
    <recommendedName>
        <fullName evidence="4">OmpR/PhoB-type domain-containing protein</fullName>
    </recommendedName>
</protein>
<keyword evidence="6" id="KW-1185">Reference proteome</keyword>
<gene>
    <name evidence="5" type="ORF">C2E15_02955</name>
</gene>
<evidence type="ECO:0000313" key="6">
    <source>
        <dbReference type="Proteomes" id="UP000238365"/>
    </source>
</evidence>
<dbReference type="PROSITE" id="PS51755">
    <property type="entry name" value="OMPR_PHOB"/>
    <property type="match status" value="1"/>
</dbReference>
<dbReference type="Gene3D" id="1.10.10.10">
    <property type="entry name" value="Winged helix-like DNA-binding domain superfamily/Winged helix DNA-binding domain"/>
    <property type="match status" value="1"/>
</dbReference>
<feature type="transmembrane region" description="Helical" evidence="3">
    <location>
        <begin position="150"/>
        <end position="169"/>
    </location>
</feature>
<dbReference type="GO" id="GO:0006355">
    <property type="term" value="P:regulation of DNA-templated transcription"/>
    <property type="evidence" value="ECO:0007669"/>
    <property type="project" value="InterPro"/>
</dbReference>
<keyword evidence="3" id="KW-0472">Membrane</keyword>
<reference evidence="5 6" key="1">
    <citation type="submission" date="2018-01" db="EMBL/GenBank/DDBJ databases">
        <title>Complete and assembled Genome of Pantoea gaviniae DSM22758T.</title>
        <authorList>
            <person name="Stevens M.J.A."/>
            <person name="Zurfluh K."/>
            <person name="Stephan R."/>
        </authorList>
    </citation>
    <scope>NUCLEOTIDE SEQUENCE [LARGE SCALE GENOMIC DNA]</scope>
    <source>
        <strain evidence="5 6">DSM 22758</strain>
    </source>
</reference>
<evidence type="ECO:0000256" key="3">
    <source>
        <dbReference type="SAM" id="Phobius"/>
    </source>
</evidence>
<keyword evidence="3" id="KW-0812">Transmembrane</keyword>
<feature type="domain" description="OmpR/PhoB-type" evidence="4">
    <location>
        <begin position="13"/>
        <end position="118"/>
    </location>
</feature>
<dbReference type="InterPro" id="IPR016032">
    <property type="entry name" value="Sig_transdc_resp-reg_C-effctor"/>
</dbReference>
<dbReference type="GO" id="GO:0000160">
    <property type="term" value="P:phosphorelay signal transduction system"/>
    <property type="evidence" value="ECO:0007669"/>
    <property type="project" value="InterPro"/>
</dbReference>
<feature type="DNA-binding region" description="OmpR/PhoB-type" evidence="2">
    <location>
        <begin position="13"/>
        <end position="118"/>
    </location>
</feature>